<evidence type="ECO:0000256" key="1">
    <source>
        <dbReference type="SAM" id="Phobius"/>
    </source>
</evidence>
<feature type="transmembrane region" description="Helical" evidence="1">
    <location>
        <begin position="73"/>
        <end position="94"/>
    </location>
</feature>
<evidence type="ECO:0000313" key="2">
    <source>
        <dbReference type="EMBL" id="RJY08670.1"/>
    </source>
</evidence>
<feature type="transmembrane region" description="Helical" evidence="1">
    <location>
        <begin position="162"/>
        <end position="190"/>
    </location>
</feature>
<name>A0A419RSB0_9SPHN</name>
<sequence length="202" mass="21448">MLELARRSLATIVPVFFALFAVGFAIEFYFPDGIWIGIVIAIAQFVICYFLAKGLAQHVGLIGEGETGPGFGSYFGVAFLVGLGTAIGFLLLVIPGIVLTVRWLLAFPAVFAGGNSPISKSWEMTGPVFWKLLAAYIIGMLLIGVTFLAYSYAYDADQTVHIAALAVANAAAAANSIYSFLLGFAGFVLLRDDSAALEEVFG</sequence>
<dbReference type="Proteomes" id="UP000285232">
    <property type="component" value="Unassembled WGS sequence"/>
</dbReference>
<accession>A0A419RSB0</accession>
<evidence type="ECO:0000313" key="3">
    <source>
        <dbReference type="Proteomes" id="UP000285232"/>
    </source>
</evidence>
<protein>
    <recommendedName>
        <fullName evidence="4">Glycerophosphoryl diester phosphodiesterase membrane domain-containing protein</fullName>
    </recommendedName>
</protein>
<keyword evidence="1" id="KW-0812">Transmembrane</keyword>
<dbReference type="EMBL" id="RAHX01000001">
    <property type="protein sequence ID" value="RJY08670.1"/>
    <property type="molecule type" value="Genomic_DNA"/>
</dbReference>
<keyword evidence="1" id="KW-0472">Membrane</keyword>
<feature type="transmembrane region" description="Helical" evidence="1">
    <location>
        <begin position="35"/>
        <end position="52"/>
    </location>
</feature>
<evidence type="ECO:0008006" key="4">
    <source>
        <dbReference type="Google" id="ProtNLM"/>
    </source>
</evidence>
<keyword evidence="3" id="KW-1185">Reference proteome</keyword>
<organism evidence="2 3">
    <name type="scientific">Aurantiacibacter aquimixticola</name>
    <dbReference type="NCBI Taxonomy" id="1958945"/>
    <lineage>
        <taxon>Bacteria</taxon>
        <taxon>Pseudomonadati</taxon>
        <taxon>Pseudomonadota</taxon>
        <taxon>Alphaproteobacteria</taxon>
        <taxon>Sphingomonadales</taxon>
        <taxon>Erythrobacteraceae</taxon>
        <taxon>Aurantiacibacter</taxon>
    </lineage>
</organism>
<keyword evidence="1" id="KW-1133">Transmembrane helix</keyword>
<gene>
    <name evidence="2" type="ORF">D6201_04220</name>
</gene>
<dbReference type="AlphaFoldDB" id="A0A419RSB0"/>
<feature type="transmembrane region" description="Helical" evidence="1">
    <location>
        <begin position="130"/>
        <end position="150"/>
    </location>
</feature>
<comment type="caution">
    <text evidence="2">The sequence shown here is derived from an EMBL/GenBank/DDBJ whole genome shotgun (WGS) entry which is preliminary data.</text>
</comment>
<dbReference type="OrthoDB" id="7427213at2"/>
<proteinExistence type="predicted"/>
<reference evidence="2 3" key="1">
    <citation type="journal article" date="2017" name="Int. J. Syst. Evol. Microbiol.">
        <title>Erythrobacter aquimixticola sp. nov., isolated from the junction between the ocean and a freshwater spring.</title>
        <authorList>
            <person name="Park S."/>
            <person name="Jung Y.T."/>
            <person name="Choi S.J."/>
            <person name="Yoon J.H."/>
        </authorList>
    </citation>
    <scope>NUCLEOTIDE SEQUENCE [LARGE SCALE GENOMIC DNA]</scope>
    <source>
        <strain evidence="2 3">JSSK-14</strain>
    </source>
</reference>